<organism evidence="1 2">
    <name type="scientific">Sander lucioperca</name>
    <name type="common">Pike-perch</name>
    <name type="synonym">Perca lucioperca</name>
    <dbReference type="NCBI Taxonomy" id="283035"/>
    <lineage>
        <taxon>Eukaryota</taxon>
        <taxon>Metazoa</taxon>
        <taxon>Chordata</taxon>
        <taxon>Craniata</taxon>
        <taxon>Vertebrata</taxon>
        <taxon>Euteleostomi</taxon>
        <taxon>Actinopterygii</taxon>
        <taxon>Neopterygii</taxon>
        <taxon>Teleostei</taxon>
        <taxon>Neoteleostei</taxon>
        <taxon>Acanthomorphata</taxon>
        <taxon>Eupercaria</taxon>
        <taxon>Perciformes</taxon>
        <taxon>Percoidei</taxon>
        <taxon>Percidae</taxon>
        <taxon>Luciopercinae</taxon>
        <taxon>Sander</taxon>
    </lineage>
</organism>
<proteinExistence type="predicted"/>
<dbReference type="Ensembl" id="ENSSLUT00000021882.1">
    <property type="protein sequence ID" value="ENSSLUP00000021209.1"/>
    <property type="gene ID" value="ENSSLUG00000009792.1"/>
</dbReference>
<sequence>MTHTSKNPTLLSLNGKDTFLYSSSPSLAMAVSRGPGRFKVSQSLCLFSVTLPCSQPTASLREQTIQCRSQSLLIMQKCN</sequence>
<keyword evidence="2" id="KW-1185">Reference proteome</keyword>
<reference evidence="1" key="2">
    <citation type="submission" date="2025-09" db="UniProtKB">
        <authorList>
            <consortium name="Ensembl"/>
        </authorList>
    </citation>
    <scope>IDENTIFICATION</scope>
</reference>
<evidence type="ECO:0000313" key="2">
    <source>
        <dbReference type="Proteomes" id="UP000694568"/>
    </source>
</evidence>
<dbReference type="Proteomes" id="UP000694568">
    <property type="component" value="Unplaced"/>
</dbReference>
<reference evidence="1" key="1">
    <citation type="submission" date="2025-08" db="UniProtKB">
        <authorList>
            <consortium name="Ensembl"/>
        </authorList>
    </citation>
    <scope>IDENTIFICATION</scope>
</reference>
<protein>
    <submittedName>
        <fullName evidence="1">Uncharacterized protein</fullName>
    </submittedName>
</protein>
<evidence type="ECO:0000313" key="1">
    <source>
        <dbReference type="Ensembl" id="ENSSLUP00000021209.1"/>
    </source>
</evidence>
<accession>A0A8C9Y674</accession>
<name>A0A8C9Y674_SANLU</name>
<dbReference type="AlphaFoldDB" id="A0A8C9Y674"/>